<organism evidence="2 3">
    <name type="scientific">Thermococcus waiotapuensis</name>
    <dbReference type="NCBI Taxonomy" id="90909"/>
    <lineage>
        <taxon>Archaea</taxon>
        <taxon>Methanobacteriati</taxon>
        <taxon>Methanobacteriota</taxon>
        <taxon>Thermococci</taxon>
        <taxon>Thermococcales</taxon>
        <taxon>Thermococcaceae</taxon>
        <taxon>Thermococcus</taxon>
    </lineage>
</organism>
<proteinExistence type="predicted"/>
<evidence type="ECO:0000256" key="1">
    <source>
        <dbReference type="SAM" id="MobiDB-lite"/>
    </source>
</evidence>
<feature type="compositionally biased region" description="Polar residues" evidence="1">
    <location>
        <begin position="461"/>
        <end position="477"/>
    </location>
</feature>
<dbReference type="Proteomes" id="UP001245683">
    <property type="component" value="Unassembled WGS sequence"/>
</dbReference>
<evidence type="ECO:0008006" key="4">
    <source>
        <dbReference type="Google" id="ProtNLM"/>
    </source>
</evidence>
<dbReference type="EMBL" id="JAVDZE010000007">
    <property type="protein sequence ID" value="MDV3104801.1"/>
    <property type="molecule type" value="Genomic_DNA"/>
</dbReference>
<protein>
    <recommendedName>
        <fullName evidence="4">CARDB domain-containing protein</fullName>
    </recommendedName>
</protein>
<dbReference type="SUPFAM" id="SSF49464">
    <property type="entry name" value="Carboxypeptidase regulatory domain-like"/>
    <property type="match status" value="1"/>
</dbReference>
<feature type="region of interest" description="Disordered" evidence="1">
    <location>
        <begin position="461"/>
        <end position="483"/>
    </location>
</feature>
<name>A0AAE4NWV0_9EURY</name>
<evidence type="ECO:0000313" key="3">
    <source>
        <dbReference type="Proteomes" id="UP001245683"/>
    </source>
</evidence>
<gene>
    <name evidence="2" type="ORF">RBI02_09690</name>
</gene>
<reference evidence="2 3" key="1">
    <citation type="submission" date="2023-08" db="EMBL/GenBank/DDBJ databases">
        <title>Draft genome sequence of Thermococcus waiotapuensis WT1T, a thermophilic sulphur-dependent archaeon from order Thermococcales.</title>
        <authorList>
            <person name="Manners S.H."/>
            <person name="Carere C.R."/>
            <person name="Dhami M.K."/>
            <person name="Dobson R.C.J."/>
            <person name="Stott M.B."/>
        </authorList>
    </citation>
    <scope>NUCLEOTIDE SEQUENCE [LARGE SCALE GENOMIC DNA]</scope>
    <source>
        <strain evidence="2 3">WT1</strain>
    </source>
</reference>
<dbReference type="InterPro" id="IPR008969">
    <property type="entry name" value="CarboxyPept-like_regulatory"/>
</dbReference>
<evidence type="ECO:0000313" key="2">
    <source>
        <dbReference type="EMBL" id="MDV3104801.1"/>
    </source>
</evidence>
<dbReference type="RefSeq" id="WP_315343452.1">
    <property type="nucleotide sequence ID" value="NZ_JAVDZE010000007.1"/>
</dbReference>
<comment type="caution">
    <text evidence="2">The sequence shown here is derived from an EMBL/GenBank/DDBJ whole genome shotgun (WGS) entry which is preliminary data.</text>
</comment>
<accession>A0AAE4NWV0</accession>
<sequence>MKVIRLLVVVFLVGAFFSSQGFAENSPPFSMAPVIDVFDAFPGEELDVPVSVTNLLNESLSGLTVSIVWKAGDVTLRANQTLSLGPLESTIVHLRVKVPLLPPGEYPARIEGKLGNFILEHGVVVKVEKLIQYSLSSDIGGFYTAGGDIVSYIQVISKSNVPIEGTVRVFVIKGNESVVSSWNFTVSLDPGRRWSETIRIPSLDAGNYTLAILADLSNVSQRLEKSFKVMPRNYRYSAEFKEGVILVRVSFADGKPAKDVEVWINGTTLYTDENGEAVFVPPRQGVYLVRLNLDGEIVTRPVEVKCPYSYGAWYENGSIWIRVSEENGSPVSGIRVDLLGQTLFTDENGLAAFKVNQAGVYEARLYLGDCIEGVSVKVDKLLVVPEVRADVLVLTAIDSSGSPLPNVTVVIESSGGTLSLRTNDDGKIFIPLDRLGSKKFALTAEARGYLEYSGVIDLSTQEKTSASPGKNTTSTFSGKGGEKSRLPDLKVILVVVISLTGLAGSSYLALARPHVVEEELDRYYFVKLKAPRMRPLLKFKWEKGMKALEVRATRGKVRIEGSRVIWEVDGLKPNEEAVLQVILG</sequence>
<dbReference type="AlphaFoldDB" id="A0AAE4NWV0"/>
<keyword evidence="3" id="KW-1185">Reference proteome</keyword>